<dbReference type="GO" id="GO:0003677">
    <property type="term" value="F:DNA binding"/>
    <property type="evidence" value="ECO:0007669"/>
    <property type="project" value="UniProtKB-KW"/>
</dbReference>
<keyword evidence="1 5" id="KW-0597">Phosphoprotein</keyword>
<feature type="domain" description="HTH luxR-type" evidence="6">
    <location>
        <begin position="150"/>
        <end position="215"/>
    </location>
</feature>
<dbReference type="EMBL" id="JAVDXO010000017">
    <property type="protein sequence ID" value="MDR7308934.1"/>
    <property type="molecule type" value="Genomic_DNA"/>
</dbReference>
<comment type="caution">
    <text evidence="8">The sequence shown here is derived from an EMBL/GenBank/DDBJ whole genome shotgun (WGS) entry which is preliminary data.</text>
</comment>
<keyword evidence="2" id="KW-0805">Transcription regulation</keyword>
<accession>A0ABU1ZTQ6</accession>
<dbReference type="Pfam" id="PF00196">
    <property type="entry name" value="GerE"/>
    <property type="match status" value="1"/>
</dbReference>
<evidence type="ECO:0000259" key="6">
    <source>
        <dbReference type="PROSITE" id="PS50043"/>
    </source>
</evidence>
<keyword evidence="3 8" id="KW-0238">DNA-binding</keyword>
<dbReference type="InterPro" id="IPR039420">
    <property type="entry name" value="WalR-like"/>
</dbReference>
<dbReference type="SUPFAM" id="SSF52172">
    <property type="entry name" value="CheY-like"/>
    <property type="match status" value="1"/>
</dbReference>
<dbReference type="PROSITE" id="PS00622">
    <property type="entry name" value="HTH_LUXR_1"/>
    <property type="match status" value="1"/>
</dbReference>
<evidence type="ECO:0000313" key="8">
    <source>
        <dbReference type="EMBL" id="MDR7308934.1"/>
    </source>
</evidence>
<dbReference type="Pfam" id="PF00072">
    <property type="entry name" value="Response_reg"/>
    <property type="match status" value="1"/>
</dbReference>
<dbReference type="RefSeq" id="WP_310347015.1">
    <property type="nucleotide sequence ID" value="NZ_JAVDXO010000017.1"/>
</dbReference>
<protein>
    <submittedName>
        <fullName evidence="8">DNA-binding NarL/FixJ family response regulator</fullName>
    </submittedName>
</protein>
<dbReference type="PANTHER" id="PTHR43214:SF24">
    <property type="entry name" value="TRANSCRIPTIONAL REGULATORY PROTEIN NARL-RELATED"/>
    <property type="match status" value="1"/>
</dbReference>
<evidence type="ECO:0000256" key="2">
    <source>
        <dbReference type="ARBA" id="ARBA00023015"/>
    </source>
</evidence>
<gene>
    <name evidence="8" type="ORF">J2X15_004262</name>
</gene>
<reference evidence="8 9" key="1">
    <citation type="submission" date="2023-07" db="EMBL/GenBank/DDBJ databases">
        <title>Sorghum-associated microbial communities from plants grown in Nebraska, USA.</title>
        <authorList>
            <person name="Schachtman D."/>
        </authorList>
    </citation>
    <scope>NUCLEOTIDE SEQUENCE [LARGE SCALE GENOMIC DNA]</scope>
    <source>
        <strain evidence="8 9">BE308</strain>
    </source>
</reference>
<dbReference type="PROSITE" id="PS50043">
    <property type="entry name" value="HTH_LUXR_2"/>
    <property type="match status" value="1"/>
</dbReference>
<name>A0ABU1ZTQ6_9BURK</name>
<organism evidence="8 9">
    <name type="scientific">Rhodoferax saidenbachensis</name>
    <dbReference type="NCBI Taxonomy" id="1484693"/>
    <lineage>
        <taxon>Bacteria</taxon>
        <taxon>Pseudomonadati</taxon>
        <taxon>Pseudomonadota</taxon>
        <taxon>Betaproteobacteria</taxon>
        <taxon>Burkholderiales</taxon>
        <taxon>Comamonadaceae</taxon>
        <taxon>Rhodoferax</taxon>
    </lineage>
</organism>
<evidence type="ECO:0000256" key="4">
    <source>
        <dbReference type="ARBA" id="ARBA00023163"/>
    </source>
</evidence>
<dbReference type="SUPFAM" id="SSF46894">
    <property type="entry name" value="C-terminal effector domain of the bipartite response regulators"/>
    <property type="match status" value="1"/>
</dbReference>
<dbReference type="SMART" id="SM00421">
    <property type="entry name" value="HTH_LUXR"/>
    <property type="match status" value="1"/>
</dbReference>
<sequence>MTFTTGVTAHIILAEDHVLMREGLKMLLSTQPGFEVVAETGDGRAVEALAQQFRPQLLLLDLGLPGLHGVDVAAAIKAEFAESVKVLVLTGDLQPHSVRQALAAGADGYVHKSEDSTELLQAVHAVLAGRQYVSRNIAAAFLPRPLRSDTGGTEPVATPRERETMSLVASGLSNLEIAERLFISVETVRTHRKNLMEKFSLRNAAEITAYAVQRGYYMLS</sequence>
<keyword evidence="9" id="KW-1185">Reference proteome</keyword>
<dbReference type="InterPro" id="IPR001789">
    <property type="entry name" value="Sig_transdc_resp-reg_receiver"/>
</dbReference>
<dbReference type="PANTHER" id="PTHR43214">
    <property type="entry name" value="TWO-COMPONENT RESPONSE REGULATOR"/>
    <property type="match status" value="1"/>
</dbReference>
<evidence type="ECO:0000313" key="9">
    <source>
        <dbReference type="Proteomes" id="UP001268089"/>
    </source>
</evidence>
<proteinExistence type="predicted"/>
<feature type="modified residue" description="4-aspartylphosphate" evidence="5">
    <location>
        <position position="61"/>
    </location>
</feature>
<dbReference type="Proteomes" id="UP001268089">
    <property type="component" value="Unassembled WGS sequence"/>
</dbReference>
<dbReference type="SMART" id="SM00448">
    <property type="entry name" value="REC"/>
    <property type="match status" value="1"/>
</dbReference>
<evidence type="ECO:0000259" key="7">
    <source>
        <dbReference type="PROSITE" id="PS50110"/>
    </source>
</evidence>
<dbReference type="InterPro" id="IPR058245">
    <property type="entry name" value="NreC/VraR/RcsB-like_REC"/>
</dbReference>
<dbReference type="CDD" id="cd06170">
    <property type="entry name" value="LuxR_C_like"/>
    <property type="match status" value="1"/>
</dbReference>
<dbReference type="Gene3D" id="3.40.50.2300">
    <property type="match status" value="1"/>
</dbReference>
<feature type="domain" description="Response regulatory" evidence="7">
    <location>
        <begin position="10"/>
        <end position="127"/>
    </location>
</feature>
<evidence type="ECO:0000256" key="1">
    <source>
        <dbReference type="ARBA" id="ARBA00022553"/>
    </source>
</evidence>
<dbReference type="InterPro" id="IPR011006">
    <property type="entry name" value="CheY-like_superfamily"/>
</dbReference>
<dbReference type="CDD" id="cd17535">
    <property type="entry name" value="REC_NarL-like"/>
    <property type="match status" value="1"/>
</dbReference>
<dbReference type="PROSITE" id="PS50110">
    <property type="entry name" value="RESPONSE_REGULATORY"/>
    <property type="match status" value="1"/>
</dbReference>
<evidence type="ECO:0000256" key="3">
    <source>
        <dbReference type="ARBA" id="ARBA00023125"/>
    </source>
</evidence>
<dbReference type="InterPro" id="IPR000792">
    <property type="entry name" value="Tscrpt_reg_LuxR_C"/>
</dbReference>
<evidence type="ECO:0000256" key="5">
    <source>
        <dbReference type="PROSITE-ProRule" id="PRU00169"/>
    </source>
</evidence>
<dbReference type="InterPro" id="IPR016032">
    <property type="entry name" value="Sig_transdc_resp-reg_C-effctor"/>
</dbReference>
<keyword evidence="4" id="KW-0804">Transcription</keyword>
<dbReference type="PRINTS" id="PR00038">
    <property type="entry name" value="HTHLUXR"/>
</dbReference>